<dbReference type="GO" id="GO:0005886">
    <property type="term" value="C:plasma membrane"/>
    <property type="evidence" value="ECO:0007669"/>
    <property type="project" value="UniProtKB-SubCell"/>
</dbReference>
<feature type="transmembrane region" description="Helical" evidence="7">
    <location>
        <begin position="346"/>
        <end position="366"/>
    </location>
</feature>
<organism evidence="10">
    <name type="scientific">Candidatus Heimdallarchaeum endolithica</name>
    <dbReference type="NCBI Taxonomy" id="2876572"/>
    <lineage>
        <taxon>Archaea</taxon>
        <taxon>Promethearchaeati</taxon>
        <taxon>Candidatus Heimdallarchaeota</taxon>
        <taxon>Candidatus Heimdallarchaeia (ex Rinke et al. 2021) (nom. nud.)</taxon>
        <taxon>Candidatus Heimdallarchaeales</taxon>
        <taxon>Candidatus Heimdallarchaeaceae</taxon>
        <taxon>Candidatus Heimdallarchaeum</taxon>
    </lineage>
</organism>
<comment type="subcellular location">
    <subcellularLocation>
        <location evidence="1">Cell membrane</location>
        <topology evidence="1">Multi-pass membrane protein</topology>
    </subcellularLocation>
</comment>
<dbReference type="InterPro" id="IPR025857">
    <property type="entry name" value="MacB_PCD"/>
</dbReference>
<evidence type="ECO:0000256" key="7">
    <source>
        <dbReference type="SAM" id="Phobius"/>
    </source>
</evidence>
<dbReference type="InterPro" id="IPR050250">
    <property type="entry name" value="Macrolide_Exporter_MacB"/>
</dbReference>
<reference evidence="10" key="1">
    <citation type="journal article" date="2022" name="Nat. Microbiol.">
        <title>Unique mobile elements and scalable gene flow at the prokaryote-eukaryote boundary revealed by circularized Asgard archaea genomes.</title>
        <authorList>
            <person name="Wu F."/>
            <person name="Speth D.R."/>
            <person name="Philosof A."/>
            <person name="Cremiere A."/>
            <person name="Narayanan A."/>
            <person name="Barco R.A."/>
            <person name="Connon S.A."/>
            <person name="Amend J.P."/>
            <person name="Antoshechkin I.A."/>
            <person name="Orphan V.J."/>
        </authorList>
    </citation>
    <scope>NUCLEOTIDE SEQUENCE</scope>
    <source>
        <strain evidence="10">PR6</strain>
    </source>
</reference>
<sequence length="795" mass="89786">MTVLKFTWKEIKKHKTRTILITSIVALMISVPTVYYNLVATINITEENSYKQENVAEIEIYTMGRNFNSTTEEMLIEQVQNIEIFERRIFIEGIGLNEEKNARVTLEGVPDNFSLNKFVLPDESLTLNSNQCFVEETGASYLGLKEDEQLSVFSENGSFELEIVSLVKATWAVSHSVPRNIFVFVPLEYLQSKLNMSDEFNGIRIKVDDITQVYETLNEITDLLENNGWEVVGQVSISGGIRSQISIIGAIFLIIGYPILLIGVAIITTILIQQSSQKYRETAVMKAIGFSKKQVILHYFYQVIIWSFFGGLAGILIALAIHFIVVKFFIYPILGKVIFAIDFKGMAINFLLTVSLLGLFSMIPALKAYKLATMEALQIGFGNKEMKEKKGKSKKKVSSLSSLFLYSMRYLVRKKKQVVALVLGIGIATSAAATIVFVSNQLVGTIKDSFQEANQYDGLIFTSKLVNQENISSLADKPYIQKMEGYLWTYAVRGETNITLDNKKLELNDTILLVGTTKERELYVPRIVKGRLPNEGEKAIVISQKFAKLENLKVNETITISSKLDLKWKFEEELLICGIASTVMQNSMTFLVDIDFLADKINSTQNPYNTLAVTFTQEESKSESLEKLLLQLENEEIGVKQAFLKQVIYEGLSQIMDTFSLMLNIFSILTVVALAVGIFNFVLHNINERKREFALLNAIGGTKTDVMKILLYELMFLITIVSFISIVLTFLGEILLQKTINNISIPFWLEINFGFNEVQFVIFLPLAVYLIAIAIAKSNILQIKTVEILKETYIF</sequence>
<protein>
    <submittedName>
        <fullName evidence="10">ABC transporter permease</fullName>
    </submittedName>
</protein>
<dbReference type="Pfam" id="PF02687">
    <property type="entry name" value="FtsX"/>
    <property type="match status" value="2"/>
</dbReference>
<evidence type="ECO:0000256" key="4">
    <source>
        <dbReference type="ARBA" id="ARBA00022989"/>
    </source>
</evidence>
<feature type="domain" description="MacB-like periplasmic core" evidence="9">
    <location>
        <begin position="422"/>
        <end position="620"/>
    </location>
</feature>
<feature type="transmembrane region" description="Helical" evidence="7">
    <location>
        <begin position="758"/>
        <end position="776"/>
    </location>
</feature>
<feature type="domain" description="ABC3 transporter permease C-terminal" evidence="8">
    <location>
        <begin position="255"/>
        <end position="371"/>
    </location>
</feature>
<dbReference type="EMBL" id="CP084167">
    <property type="protein sequence ID" value="UJG44080.1"/>
    <property type="molecule type" value="Genomic_DNA"/>
</dbReference>
<dbReference type="InterPro" id="IPR003838">
    <property type="entry name" value="ABC3_permease_C"/>
</dbReference>
<keyword evidence="2" id="KW-1003">Cell membrane</keyword>
<feature type="transmembrane region" description="Helical" evidence="7">
    <location>
        <begin position="299"/>
        <end position="326"/>
    </location>
</feature>
<feature type="transmembrane region" description="Helical" evidence="7">
    <location>
        <begin position="661"/>
        <end position="683"/>
    </location>
</feature>
<evidence type="ECO:0000256" key="2">
    <source>
        <dbReference type="ARBA" id="ARBA00022475"/>
    </source>
</evidence>
<evidence type="ECO:0000256" key="6">
    <source>
        <dbReference type="ARBA" id="ARBA00038076"/>
    </source>
</evidence>
<keyword evidence="4 7" id="KW-1133">Transmembrane helix</keyword>
<evidence type="ECO:0000256" key="3">
    <source>
        <dbReference type="ARBA" id="ARBA00022692"/>
    </source>
</evidence>
<feature type="transmembrane region" description="Helical" evidence="7">
    <location>
        <begin position="20"/>
        <end position="38"/>
    </location>
</feature>
<keyword evidence="5 7" id="KW-0472">Membrane</keyword>
<evidence type="ECO:0000256" key="5">
    <source>
        <dbReference type="ARBA" id="ARBA00023136"/>
    </source>
</evidence>
<dbReference type="PANTHER" id="PTHR30572:SF4">
    <property type="entry name" value="ABC TRANSPORTER PERMEASE YTRF"/>
    <property type="match status" value="1"/>
</dbReference>
<dbReference type="GO" id="GO:0022857">
    <property type="term" value="F:transmembrane transporter activity"/>
    <property type="evidence" value="ECO:0007669"/>
    <property type="project" value="TreeGrafter"/>
</dbReference>
<dbReference type="PANTHER" id="PTHR30572">
    <property type="entry name" value="MEMBRANE COMPONENT OF TRANSPORTER-RELATED"/>
    <property type="match status" value="1"/>
</dbReference>
<evidence type="ECO:0000256" key="1">
    <source>
        <dbReference type="ARBA" id="ARBA00004651"/>
    </source>
</evidence>
<name>A0A9Y1FP37_9ARCH</name>
<keyword evidence="3 7" id="KW-0812">Transmembrane</keyword>
<evidence type="ECO:0000259" key="9">
    <source>
        <dbReference type="Pfam" id="PF12704"/>
    </source>
</evidence>
<dbReference type="Proteomes" id="UP001200513">
    <property type="component" value="Chromosome"/>
</dbReference>
<feature type="transmembrane region" description="Helical" evidence="7">
    <location>
        <begin position="247"/>
        <end position="272"/>
    </location>
</feature>
<evidence type="ECO:0000313" key="10">
    <source>
        <dbReference type="EMBL" id="UJG44080.1"/>
    </source>
</evidence>
<comment type="similarity">
    <text evidence="6">Belongs to the ABC-4 integral membrane protein family.</text>
</comment>
<proteinExistence type="inferred from homology"/>
<gene>
    <name evidence="10" type="ORF">K9W46_02605</name>
</gene>
<feature type="transmembrane region" description="Helical" evidence="7">
    <location>
        <begin position="709"/>
        <end position="731"/>
    </location>
</feature>
<feature type="domain" description="ABC3 transporter permease C-terminal" evidence="8">
    <location>
        <begin position="664"/>
        <end position="782"/>
    </location>
</feature>
<accession>A0A9Y1FP37</accession>
<dbReference type="Pfam" id="PF12704">
    <property type="entry name" value="MacB_PCD"/>
    <property type="match status" value="1"/>
</dbReference>
<feature type="transmembrane region" description="Helical" evidence="7">
    <location>
        <begin position="418"/>
        <end position="438"/>
    </location>
</feature>
<dbReference type="AlphaFoldDB" id="A0A9Y1FP37"/>
<evidence type="ECO:0000259" key="8">
    <source>
        <dbReference type="Pfam" id="PF02687"/>
    </source>
</evidence>